<feature type="domain" description="PhoD-like phosphatase" evidence="1">
    <location>
        <begin position="18"/>
        <end position="182"/>
    </location>
</feature>
<organism evidence="2 3">
    <name type="scientific">Candidatus Finniella inopinata</name>
    <dbReference type="NCBI Taxonomy" id="1696036"/>
    <lineage>
        <taxon>Bacteria</taxon>
        <taxon>Pseudomonadati</taxon>
        <taxon>Pseudomonadota</taxon>
        <taxon>Alphaproteobacteria</taxon>
        <taxon>Holosporales</taxon>
        <taxon>Candidatus Paracaedibacteraceae</taxon>
        <taxon>Candidatus Finniella</taxon>
    </lineage>
</organism>
<dbReference type="PANTHER" id="PTHR46689">
    <property type="entry name" value="MEMBRANE PROTEIN, PUTATIVE-RELATED"/>
    <property type="match status" value="1"/>
</dbReference>
<evidence type="ECO:0000259" key="1">
    <source>
        <dbReference type="Pfam" id="PF19050"/>
    </source>
</evidence>
<proteinExistence type="predicted"/>
<name>A0A4Q7DK53_9PROT</name>
<sequence length="374" mass="42128">MMADTQTRMAPLSDDKAQQVENDLTTALLQYYSAHYCKPGFKEFLATVPSKSLSSDHEYFNGKGSYVDLPPVMAKIEQVAERFYMLFQHHTTKTRPSDTGLIGVIKGASLLSYNYLLQFETMAFYGLDTRTERTVNQISSPESLNFMFNKLNAVNQTNLFFVTEIPVVYQNLNPFTKMLQFFNKHTCLKSLYQKIEKDPIEQSNTDLSTDGVDEWSYTTHVAERNHIIQKFVANFVKSKGKKVIFLGGDVHSAGAGEVIDSSTGETQIFQLTSSALTSSPVPGFIVGLKRVISWFQKQEQFGAGLVDKITGYKKVSDGKESREIALNNWLELESVAGQIYPSLWCLPSENASLERWLPKGWVSLLDDMPLVVRS</sequence>
<keyword evidence="3" id="KW-1185">Reference proteome</keyword>
<dbReference type="Gene3D" id="3.60.21.70">
    <property type="entry name" value="PhoD-like phosphatase"/>
    <property type="match status" value="1"/>
</dbReference>
<gene>
    <name evidence="2" type="ORF">EQU50_02255</name>
</gene>
<evidence type="ECO:0000313" key="2">
    <source>
        <dbReference type="EMBL" id="RZI46434.1"/>
    </source>
</evidence>
<dbReference type="Pfam" id="PF19050">
    <property type="entry name" value="PhoD_2"/>
    <property type="match status" value="2"/>
</dbReference>
<dbReference type="InterPro" id="IPR043904">
    <property type="entry name" value="PhoD_2-like"/>
</dbReference>
<reference evidence="2 3" key="1">
    <citation type="submission" date="2018-10" db="EMBL/GenBank/DDBJ databases">
        <title>An updated phylogeny of the Alphaproteobacteria reveals that the parasitic Rickettsiales and Holosporales have independent origins.</title>
        <authorList>
            <person name="Munoz-Gomez S.A."/>
            <person name="Hess S."/>
            <person name="Burger G."/>
            <person name="Lang B.F."/>
            <person name="Susko E."/>
            <person name="Slamovits C.H."/>
            <person name="Roger A.J."/>
        </authorList>
    </citation>
    <scope>NUCLEOTIDE SEQUENCE [LARGE SCALE GENOMIC DNA]</scope>
    <source>
        <strain evidence="2">HOLO01</strain>
    </source>
</reference>
<dbReference type="Proteomes" id="UP000293550">
    <property type="component" value="Unassembled WGS sequence"/>
</dbReference>
<feature type="domain" description="PhoD-like phosphatase" evidence="1">
    <location>
        <begin position="207"/>
        <end position="288"/>
    </location>
</feature>
<protein>
    <recommendedName>
        <fullName evidence="1">PhoD-like phosphatase domain-containing protein</fullName>
    </recommendedName>
</protein>
<evidence type="ECO:0000313" key="3">
    <source>
        <dbReference type="Proteomes" id="UP000293550"/>
    </source>
</evidence>
<accession>A0A4Q7DK53</accession>
<dbReference type="RefSeq" id="WP_130153540.1">
    <property type="nucleotide sequence ID" value="NZ_SCFB01000004.1"/>
</dbReference>
<dbReference type="PANTHER" id="PTHR46689:SF2">
    <property type="entry name" value="WW DOMAIN PROTEIN (AFU_ORTHOLOGUE AFUA_6G06520)"/>
    <property type="match status" value="1"/>
</dbReference>
<comment type="caution">
    <text evidence="2">The sequence shown here is derived from an EMBL/GenBank/DDBJ whole genome shotgun (WGS) entry which is preliminary data.</text>
</comment>
<dbReference type="GO" id="GO:0016020">
    <property type="term" value="C:membrane"/>
    <property type="evidence" value="ECO:0007669"/>
    <property type="project" value="TreeGrafter"/>
</dbReference>
<dbReference type="InterPro" id="IPR038607">
    <property type="entry name" value="PhoD-like_sf"/>
</dbReference>
<dbReference type="OrthoDB" id="327733at2"/>
<dbReference type="AlphaFoldDB" id="A0A4Q7DK53"/>
<dbReference type="EMBL" id="SCFB01000004">
    <property type="protein sequence ID" value="RZI46434.1"/>
    <property type="molecule type" value="Genomic_DNA"/>
</dbReference>